<evidence type="ECO:0000259" key="3">
    <source>
        <dbReference type="PROSITE" id="PS51186"/>
    </source>
</evidence>
<keyword evidence="5" id="KW-1185">Reference proteome</keyword>
<dbReference type="AlphaFoldDB" id="E7FWZ2"/>
<feature type="domain" description="N-acetyltransferase" evidence="3">
    <location>
        <begin position="2"/>
        <end position="142"/>
    </location>
</feature>
<dbReference type="InterPro" id="IPR016181">
    <property type="entry name" value="Acyl_CoA_acyltransferase"/>
</dbReference>
<dbReference type="PANTHER" id="PTHR43800">
    <property type="entry name" value="PEPTIDYL-LYSINE N-ACETYLTRANSFERASE YJAB"/>
    <property type="match status" value="1"/>
</dbReference>
<dbReference type="SUPFAM" id="SSF55729">
    <property type="entry name" value="Acyl-CoA N-acyltransferases (Nat)"/>
    <property type="match status" value="1"/>
</dbReference>
<sequence length="142" mass="16519">MDMIRYMEIPEIDQVMEIWLQSNLEVHSFVNAAFWNDNYDNVKEMMENANIYVSVEDGVIQGFAGVTEGYYLAGIFVSKDSRNKGIGKQLLDYIKARYDELTLDVYDQNIKAQSFYKREGFVVVETHNDALVEHTMVWPETL</sequence>
<dbReference type="Pfam" id="PF13673">
    <property type="entry name" value="Acetyltransf_10"/>
    <property type="match status" value="1"/>
</dbReference>
<reference evidence="4" key="1">
    <citation type="submission" date="2011-01" db="EMBL/GenBank/DDBJ databases">
        <authorList>
            <person name="Muzny D."/>
            <person name="Qin X."/>
            <person name="Buhay C."/>
            <person name="Dugan-Rocha S."/>
            <person name="Ding Y."/>
            <person name="Chen G."/>
            <person name="Hawes A."/>
            <person name="Holder M."/>
            <person name="Jhangiani S."/>
            <person name="Johnson A."/>
            <person name="Khan Z."/>
            <person name="Li Z."/>
            <person name="Liu W."/>
            <person name="Liu X."/>
            <person name="Perez L."/>
            <person name="Shen H."/>
            <person name="Wang Q."/>
            <person name="Watt J."/>
            <person name="Xi L."/>
            <person name="Xin Y."/>
            <person name="Zhou J."/>
            <person name="Deng J."/>
            <person name="Jiang H."/>
            <person name="Liu Y."/>
            <person name="Qu J."/>
            <person name="Song X.-Z."/>
            <person name="Zhang L."/>
            <person name="Villasana D."/>
            <person name="Johnson A."/>
            <person name="Liu J."/>
            <person name="Liyanage D."/>
            <person name="Lorensuhewa L."/>
            <person name="Robinson T."/>
            <person name="Song A."/>
            <person name="Song B.-B."/>
            <person name="Dinh H."/>
            <person name="Thornton R."/>
            <person name="Coyle M."/>
            <person name="Francisco L."/>
            <person name="Jackson L."/>
            <person name="Javaid M."/>
            <person name="Korchina V."/>
            <person name="Kovar C."/>
            <person name="Mata R."/>
            <person name="Mathew T."/>
            <person name="Ngo R."/>
            <person name="Nguyen L."/>
            <person name="Nguyen N."/>
            <person name="Okwuonu G."/>
            <person name="Ongeri F."/>
            <person name="Pham C."/>
            <person name="Simmons D."/>
            <person name="Wilczek-Boney K."/>
            <person name="Hale W."/>
            <person name="Jakkamsetti A."/>
            <person name="Pham P."/>
            <person name="Ruth R."/>
            <person name="San Lucas F."/>
            <person name="Warren J."/>
            <person name="Zhang J."/>
            <person name="Zhao Z."/>
            <person name="Zhou C."/>
            <person name="Zhu D."/>
            <person name="Lee S."/>
            <person name="Bess C."/>
            <person name="Blankenburg K."/>
            <person name="Forbes L."/>
            <person name="Fu Q."/>
            <person name="Gubbala S."/>
            <person name="Hirani K."/>
            <person name="Jayaseelan J.C."/>
            <person name="Lara F."/>
            <person name="Munidasa M."/>
            <person name="Palculict T."/>
            <person name="Patil S."/>
            <person name="Pu L.-L."/>
            <person name="Saada N."/>
            <person name="Tang L."/>
            <person name="Weissenberger G."/>
            <person name="Zhu Y."/>
            <person name="Hemphill L."/>
            <person name="Shang Y."/>
            <person name="Youmans B."/>
            <person name="Ayvaz T."/>
            <person name="Ross M."/>
            <person name="Santibanez J."/>
            <person name="Aqrawi P."/>
            <person name="Gross S."/>
            <person name="Joshi V."/>
            <person name="Fowler G."/>
            <person name="Nazareth L."/>
            <person name="Reid J."/>
            <person name="Worley K."/>
            <person name="Petrosino J."/>
            <person name="Highlander S."/>
            <person name="Gibbs R."/>
        </authorList>
    </citation>
    <scope>NUCLEOTIDE SEQUENCE [LARGE SCALE GENOMIC DNA]</scope>
    <source>
        <strain evidence="4">ATCC 19414</strain>
    </source>
</reference>
<dbReference type="Gene3D" id="3.40.630.30">
    <property type="match status" value="1"/>
</dbReference>
<evidence type="ECO:0000256" key="2">
    <source>
        <dbReference type="ARBA" id="ARBA00023315"/>
    </source>
</evidence>
<organism evidence="4 5">
    <name type="scientific">Erysipelothrix rhusiopathiae ATCC 19414</name>
    <dbReference type="NCBI Taxonomy" id="525280"/>
    <lineage>
        <taxon>Bacteria</taxon>
        <taxon>Bacillati</taxon>
        <taxon>Bacillota</taxon>
        <taxon>Erysipelotrichia</taxon>
        <taxon>Erysipelotrichales</taxon>
        <taxon>Erysipelotrichaceae</taxon>
        <taxon>Erysipelothrix</taxon>
    </lineage>
</organism>
<dbReference type="Proteomes" id="UP000003028">
    <property type="component" value="Unassembled WGS sequence"/>
</dbReference>
<dbReference type="EMBL" id="ACLK02000002">
    <property type="protein sequence ID" value="EFY08691.1"/>
    <property type="molecule type" value="Genomic_DNA"/>
</dbReference>
<evidence type="ECO:0000256" key="1">
    <source>
        <dbReference type="ARBA" id="ARBA00022679"/>
    </source>
</evidence>
<keyword evidence="2 4" id="KW-0012">Acyltransferase</keyword>
<accession>E7FWZ2</accession>
<dbReference type="STRING" id="1648.A2I91_01015"/>
<gene>
    <name evidence="4" type="primary">wecD</name>
    <name evidence="4" type="ORF">HMPREF0357_10798</name>
</gene>
<dbReference type="EC" id="2.3.1.-" evidence="4"/>
<dbReference type="PANTHER" id="PTHR43800:SF1">
    <property type="entry name" value="PEPTIDYL-LYSINE N-ACETYLTRANSFERASE YJAB"/>
    <property type="match status" value="1"/>
</dbReference>
<proteinExistence type="predicted"/>
<protein>
    <submittedName>
        <fullName evidence="4">Acetyltransferase, GNAT family</fullName>
        <ecNumber evidence="4">2.3.1.-</ecNumber>
    </submittedName>
</protein>
<dbReference type="GO" id="GO:0016747">
    <property type="term" value="F:acyltransferase activity, transferring groups other than amino-acyl groups"/>
    <property type="evidence" value="ECO:0007669"/>
    <property type="project" value="InterPro"/>
</dbReference>
<dbReference type="PROSITE" id="PS51186">
    <property type="entry name" value="GNAT"/>
    <property type="match status" value="1"/>
</dbReference>
<dbReference type="CDD" id="cd04301">
    <property type="entry name" value="NAT_SF"/>
    <property type="match status" value="1"/>
</dbReference>
<comment type="caution">
    <text evidence="4">The sequence shown here is derived from an EMBL/GenBank/DDBJ whole genome shotgun (WGS) entry which is preliminary data.</text>
</comment>
<dbReference type="InterPro" id="IPR000182">
    <property type="entry name" value="GNAT_dom"/>
</dbReference>
<evidence type="ECO:0000313" key="5">
    <source>
        <dbReference type="Proteomes" id="UP000003028"/>
    </source>
</evidence>
<keyword evidence="1 4" id="KW-0808">Transferase</keyword>
<evidence type="ECO:0000313" key="4">
    <source>
        <dbReference type="EMBL" id="EFY08691.1"/>
    </source>
</evidence>
<name>E7FWZ2_ERYRH</name>